<dbReference type="EMBL" id="CAMAPF010000017">
    <property type="protein sequence ID" value="CAH9070062.1"/>
    <property type="molecule type" value="Genomic_DNA"/>
</dbReference>
<dbReference type="PANTHER" id="PTHR31286">
    <property type="entry name" value="GLYCINE-RICH CELL WALL STRUCTURAL PROTEIN 1.8-LIKE"/>
    <property type="match status" value="1"/>
</dbReference>
<dbReference type="InterPro" id="IPR025836">
    <property type="entry name" value="Zn_knuckle_CX2CX4HX4C"/>
</dbReference>
<dbReference type="AlphaFoldDB" id="A0AAV0CCK8"/>
<protein>
    <recommendedName>
        <fullName evidence="2">CCHC-type domain-containing protein</fullName>
    </recommendedName>
</protein>
<keyword evidence="1" id="KW-0479">Metal-binding</keyword>
<dbReference type="GO" id="GO:0003676">
    <property type="term" value="F:nucleic acid binding"/>
    <property type="evidence" value="ECO:0007669"/>
    <property type="project" value="InterPro"/>
</dbReference>
<evidence type="ECO:0000313" key="4">
    <source>
        <dbReference type="Proteomes" id="UP001152523"/>
    </source>
</evidence>
<proteinExistence type="predicted"/>
<comment type="caution">
    <text evidence="3">The sequence shown here is derived from an EMBL/GenBank/DDBJ whole genome shotgun (WGS) entry which is preliminary data.</text>
</comment>
<keyword evidence="1" id="KW-0862">Zinc</keyword>
<dbReference type="PROSITE" id="PS50158">
    <property type="entry name" value="ZF_CCHC"/>
    <property type="match status" value="1"/>
</dbReference>
<feature type="domain" description="CCHC-type" evidence="2">
    <location>
        <begin position="184"/>
        <end position="198"/>
    </location>
</feature>
<dbReference type="GO" id="GO:0008270">
    <property type="term" value="F:zinc ion binding"/>
    <property type="evidence" value="ECO:0007669"/>
    <property type="project" value="UniProtKB-KW"/>
</dbReference>
<name>A0AAV0CCK8_9ASTE</name>
<dbReference type="Pfam" id="PF14111">
    <property type="entry name" value="DUF4283"/>
    <property type="match status" value="1"/>
</dbReference>
<keyword evidence="1" id="KW-0863">Zinc-finger</keyword>
<evidence type="ECO:0000259" key="2">
    <source>
        <dbReference type="PROSITE" id="PS50158"/>
    </source>
</evidence>
<dbReference type="InterPro" id="IPR040256">
    <property type="entry name" value="At4g02000-like"/>
</dbReference>
<dbReference type="PANTHER" id="PTHR31286:SF153">
    <property type="entry name" value="DUF4283 DOMAIN PROTEIN"/>
    <property type="match status" value="1"/>
</dbReference>
<evidence type="ECO:0000256" key="1">
    <source>
        <dbReference type="PROSITE-ProRule" id="PRU00047"/>
    </source>
</evidence>
<reference evidence="3" key="1">
    <citation type="submission" date="2022-07" db="EMBL/GenBank/DDBJ databases">
        <authorList>
            <person name="Macas J."/>
            <person name="Novak P."/>
            <person name="Neumann P."/>
        </authorList>
    </citation>
    <scope>NUCLEOTIDE SEQUENCE</scope>
</reference>
<dbReference type="Proteomes" id="UP001152523">
    <property type="component" value="Unassembled WGS sequence"/>
</dbReference>
<dbReference type="Pfam" id="PF14392">
    <property type="entry name" value="zf-CCHC_4"/>
    <property type="match status" value="1"/>
</dbReference>
<keyword evidence="4" id="KW-1185">Reference proteome</keyword>
<organism evidence="3 4">
    <name type="scientific">Cuscuta epithymum</name>
    <dbReference type="NCBI Taxonomy" id="186058"/>
    <lineage>
        <taxon>Eukaryota</taxon>
        <taxon>Viridiplantae</taxon>
        <taxon>Streptophyta</taxon>
        <taxon>Embryophyta</taxon>
        <taxon>Tracheophyta</taxon>
        <taxon>Spermatophyta</taxon>
        <taxon>Magnoliopsida</taxon>
        <taxon>eudicotyledons</taxon>
        <taxon>Gunneridae</taxon>
        <taxon>Pentapetalae</taxon>
        <taxon>asterids</taxon>
        <taxon>lamiids</taxon>
        <taxon>Solanales</taxon>
        <taxon>Convolvulaceae</taxon>
        <taxon>Cuscuteae</taxon>
        <taxon>Cuscuta</taxon>
        <taxon>Cuscuta subgen. Cuscuta</taxon>
    </lineage>
</organism>
<sequence>MLEKQARRRQRVFIRRLVGRILTDRPVKFTAFKETMANAWRPGKGVSMRDLGGQKFLVQFYHKYDLCRVLDDGPWSFDRNLLLPKRLGSFESSNQCTLTQATFMIQVHNIPLNLMTSYVAELIGNYVGIFVSVDENNYKGPVKVFMRVHVLVDIANPLKQMMKLRRGKEWVWIEFWYERLPTFCYICGRLGHSDRFCPGHVGERGSDLSRSYGVCLVGGGYFLKKRKVMGMKVVMGFGLCRFF</sequence>
<gene>
    <name evidence="3" type="ORF">CEPIT_LOCUS3288</name>
</gene>
<accession>A0AAV0CCK8</accession>
<dbReference type="InterPro" id="IPR025558">
    <property type="entry name" value="DUF4283"/>
</dbReference>
<dbReference type="InterPro" id="IPR001878">
    <property type="entry name" value="Znf_CCHC"/>
</dbReference>
<evidence type="ECO:0000313" key="3">
    <source>
        <dbReference type="EMBL" id="CAH9070062.1"/>
    </source>
</evidence>